<gene>
    <name evidence="5 9" type="primary">xseA</name>
    <name evidence="9" type="ORF">HS096_03635</name>
</gene>
<reference evidence="9" key="1">
    <citation type="submission" date="2020-05" db="EMBL/GenBank/DDBJ databases">
        <title>High-Quality Genomes of Partial-Nitritation/Anammox System by Hierarchical Clustering Based Hybrid Assembly.</title>
        <authorList>
            <person name="Liu L."/>
            <person name="Wang Y."/>
            <person name="Che Y."/>
            <person name="Chen Y."/>
            <person name="Xia Y."/>
            <person name="Luo R."/>
            <person name="Cheng S.H."/>
            <person name="Zheng C."/>
            <person name="Zhang T."/>
        </authorList>
    </citation>
    <scope>NUCLEOTIDE SEQUENCE</scope>
    <source>
        <strain evidence="9">H1_PAT1</strain>
    </source>
</reference>
<comment type="similarity">
    <text evidence="5 6">Belongs to the XseA family.</text>
</comment>
<comment type="caution">
    <text evidence="9">The sequence shown here is derived from an EMBL/GenBank/DDBJ whole genome shotgun (WGS) entry which is preliminary data.</text>
</comment>
<comment type="catalytic activity">
    <reaction evidence="5 6">
        <text>Exonucleolytic cleavage in either 5'- to 3'- or 3'- to 5'-direction to yield nucleoside 5'-phosphates.</text>
        <dbReference type="EC" id="3.1.11.6"/>
    </reaction>
</comment>
<dbReference type="GO" id="GO:0008855">
    <property type="term" value="F:exodeoxyribonuclease VII activity"/>
    <property type="evidence" value="ECO:0007669"/>
    <property type="project" value="UniProtKB-UniRule"/>
</dbReference>
<name>A0A928TV45_UNCKA</name>
<dbReference type="InterPro" id="IPR020579">
    <property type="entry name" value="Exonuc_VII_lsu_C"/>
</dbReference>
<dbReference type="HAMAP" id="MF_00378">
    <property type="entry name" value="Exonuc_7_L"/>
    <property type="match status" value="1"/>
</dbReference>
<dbReference type="PANTHER" id="PTHR30008:SF0">
    <property type="entry name" value="EXODEOXYRIBONUCLEASE 7 LARGE SUBUNIT"/>
    <property type="match status" value="1"/>
</dbReference>
<dbReference type="InterPro" id="IPR025824">
    <property type="entry name" value="OB-fold_nuc-bd_dom"/>
</dbReference>
<keyword evidence="2 5" id="KW-0540">Nuclease</keyword>
<dbReference type="CDD" id="cd04489">
    <property type="entry name" value="ExoVII_LU_OBF"/>
    <property type="match status" value="1"/>
</dbReference>
<evidence type="ECO:0000256" key="3">
    <source>
        <dbReference type="ARBA" id="ARBA00022801"/>
    </source>
</evidence>
<dbReference type="InterPro" id="IPR003753">
    <property type="entry name" value="Exonuc_VII_L"/>
</dbReference>
<evidence type="ECO:0000256" key="1">
    <source>
        <dbReference type="ARBA" id="ARBA00022490"/>
    </source>
</evidence>
<dbReference type="EMBL" id="JABTTY010000001">
    <property type="protein sequence ID" value="MBE7525450.1"/>
    <property type="molecule type" value="Genomic_DNA"/>
</dbReference>
<accession>A0A928TV45</accession>
<evidence type="ECO:0000259" key="8">
    <source>
        <dbReference type="Pfam" id="PF13742"/>
    </source>
</evidence>
<evidence type="ECO:0000256" key="5">
    <source>
        <dbReference type="HAMAP-Rule" id="MF_00378"/>
    </source>
</evidence>
<dbReference type="GO" id="GO:0003676">
    <property type="term" value="F:nucleic acid binding"/>
    <property type="evidence" value="ECO:0007669"/>
    <property type="project" value="InterPro"/>
</dbReference>
<keyword evidence="3 5" id="KW-0378">Hydrolase</keyword>
<sequence>MRIFSVTEFIELVNETLQALDAYEAFAVEGEVSGYRVNQGQWVTFDLKDERSLVNVFLPIWKLRTPLEDGMRIRVAGTGRVYAKYGKFSLSAEQIELVGEGALRKALALLRHRLEQEGLFTSERKRELPRFPRRIALIASRDSAAYGDFTRIVCERWPLLDIHLYNVLVQGERAPEDIRRALAAVQASGEAYDAVVLTRGGGSFEELMAFNDEQLARDIFASRIPVLAAIGHERDVTLAEEAADVRGSTPTDAARRLVPDRRDVEYEIASRIRSMSDSLLRRLQENRTALHRILESGSHWASRYRIQVDAWASATEGGMRQLLESNRERLQHLTRLLKGLDPTAVLARGYSFVQDTRGRVISGVSRLGRGQAIFVRMKDGTAGATVNVVKKQF</sequence>
<comment type="function">
    <text evidence="5">Bidirectionally degrades single-stranded DNA into large acid-insoluble oligonucleotides, which are then degraded further into small acid-soluble oligonucleotides.</text>
</comment>
<evidence type="ECO:0000313" key="9">
    <source>
        <dbReference type="EMBL" id="MBE7525450.1"/>
    </source>
</evidence>
<dbReference type="NCBIfam" id="TIGR00237">
    <property type="entry name" value="xseA"/>
    <property type="match status" value="1"/>
</dbReference>
<dbReference type="EC" id="3.1.11.6" evidence="5"/>
<dbReference type="AlphaFoldDB" id="A0A928TV45"/>
<feature type="domain" description="OB-fold nucleic acid binding" evidence="8">
    <location>
        <begin position="4"/>
        <end position="96"/>
    </location>
</feature>
<comment type="subunit">
    <text evidence="5">Heterooligomer composed of large and small subunits.</text>
</comment>
<keyword evidence="1 5" id="KW-0963">Cytoplasm</keyword>
<keyword evidence="4 5" id="KW-0269">Exonuclease</keyword>
<evidence type="ECO:0000256" key="2">
    <source>
        <dbReference type="ARBA" id="ARBA00022722"/>
    </source>
</evidence>
<comment type="subcellular location">
    <subcellularLocation>
        <location evidence="5 6">Cytoplasm</location>
    </subcellularLocation>
</comment>
<proteinExistence type="inferred from homology"/>
<evidence type="ECO:0000259" key="7">
    <source>
        <dbReference type="Pfam" id="PF02601"/>
    </source>
</evidence>
<evidence type="ECO:0000256" key="6">
    <source>
        <dbReference type="RuleBase" id="RU004355"/>
    </source>
</evidence>
<protein>
    <recommendedName>
        <fullName evidence="5">Exodeoxyribonuclease 7 large subunit</fullName>
        <ecNumber evidence="5">3.1.11.6</ecNumber>
    </recommendedName>
    <alternativeName>
        <fullName evidence="5">Exodeoxyribonuclease VII large subunit</fullName>
        <shortName evidence="5">Exonuclease VII large subunit</shortName>
    </alternativeName>
</protein>
<evidence type="ECO:0000256" key="4">
    <source>
        <dbReference type="ARBA" id="ARBA00022839"/>
    </source>
</evidence>
<dbReference type="GO" id="GO:0005737">
    <property type="term" value="C:cytoplasm"/>
    <property type="evidence" value="ECO:0007669"/>
    <property type="project" value="UniProtKB-SubCell"/>
</dbReference>
<dbReference type="PANTHER" id="PTHR30008">
    <property type="entry name" value="EXODEOXYRIBONUCLEASE 7 LARGE SUBUNIT"/>
    <property type="match status" value="1"/>
</dbReference>
<dbReference type="GO" id="GO:0009318">
    <property type="term" value="C:exodeoxyribonuclease VII complex"/>
    <property type="evidence" value="ECO:0007669"/>
    <property type="project" value="UniProtKB-UniRule"/>
</dbReference>
<feature type="domain" description="Exonuclease VII large subunit C-terminal" evidence="7">
    <location>
        <begin position="119"/>
        <end position="304"/>
    </location>
</feature>
<dbReference type="Pfam" id="PF13742">
    <property type="entry name" value="tRNA_anti_2"/>
    <property type="match status" value="1"/>
</dbReference>
<dbReference type="Proteomes" id="UP000710385">
    <property type="component" value="Unassembled WGS sequence"/>
</dbReference>
<dbReference type="GO" id="GO:0006308">
    <property type="term" value="P:DNA catabolic process"/>
    <property type="evidence" value="ECO:0007669"/>
    <property type="project" value="UniProtKB-UniRule"/>
</dbReference>
<evidence type="ECO:0000313" key="10">
    <source>
        <dbReference type="Proteomes" id="UP000710385"/>
    </source>
</evidence>
<organism evidence="9 10">
    <name type="scientific">candidate division WWE3 bacterium</name>
    <dbReference type="NCBI Taxonomy" id="2053526"/>
    <lineage>
        <taxon>Bacteria</taxon>
        <taxon>Katanobacteria</taxon>
    </lineage>
</organism>
<dbReference type="Pfam" id="PF02601">
    <property type="entry name" value="Exonuc_VII_L"/>
    <property type="match status" value="1"/>
</dbReference>